<organism evidence="2 3">
    <name type="scientific">Microbacterium profundi</name>
    <dbReference type="NCBI Taxonomy" id="450380"/>
    <lineage>
        <taxon>Bacteria</taxon>
        <taxon>Bacillati</taxon>
        <taxon>Actinomycetota</taxon>
        <taxon>Actinomycetes</taxon>
        <taxon>Micrococcales</taxon>
        <taxon>Microbacteriaceae</taxon>
        <taxon>Microbacterium</taxon>
    </lineage>
</organism>
<gene>
    <name evidence="2" type="ORF">AB0301_00385</name>
</gene>
<name>A0ABV3LCD9_9MICO</name>
<evidence type="ECO:0000256" key="1">
    <source>
        <dbReference type="ARBA" id="ARBA00023002"/>
    </source>
</evidence>
<dbReference type="PANTHER" id="PTHR43157:SF31">
    <property type="entry name" value="PHOSPHATIDYLINOSITOL-GLYCAN BIOSYNTHESIS CLASS F PROTEIN"/>
    <property type="match status" value="1"/>
</dbReference>
<keyword evidence="1" id="KW-0560">Oxidoreductase</keyword>
<dbReference type="InterPro" id="IPR002347">
    <property type="entry name" value="SDR_fam"/>
</dbReference>
<dbReference type="SUPFAM" id="SSF51735">
    <property type="entry name" value="NAD(P)-binding Rossmann-fold domains"/>
    <property type="match status" value="1"/>
</dbReference>
<evidence type="ECO:0000313" key="2">
    <source>
        <dbReference type="EMBL" id="MEW1973528.1"/>
    </source>
</evidence>
<dbReference type="EMBL" id="JBFBMH010000001">
    <property type="protein sequence ID" value="MEW1973528.1"/>
    <property type="molecule type" value="Genomic_DNA"/>
</dbReference>
<dbReference type="Pfam" id="PF00106">
    <property type="entry name" value="adh_short"/>
    <property type="match status" value="1"/>
</dbReference>
<dbReference type="Gene3D" id="3.40.50.720">
    <property type="entry name" value="NAD(P)-binding Rossmann-like Domain"/>
    <property type="match status" value="1"/>
</dbReference>
<accession>A0ABV3LCD9</accession>
<keyword evidence="3" id="KW-1185">Reference proteome</keyword>
<proteinExistence type="predicted"/>
<dbReference type="RefSeq" id="WP_234000177.1">
    <property type="nucleotide sequence ID" value="NZ_JAJVKR010000001.1"/>
</dbReference>
<reference evidence="2 3" key="1">
    <citation type="submission" date="2024-06" db="EMBL/GenBank/DDBJ databases">
        <title>The Natural Products Discovery Center: Release of the First 8490 Sequenced Strains for Exploring Actinobacteria Biosynthetic Diversity.</title>
        <authorList>
            <person name="Kalkreuter E."/>
            <person name="Kautsar S.A."/>
            <person name="Yang D."/>
            <person name="Bader C.D."/>
            <person name="Teijaro C.N."/>
            <person name="Fluegel L."/>
            <person name="Davis C.M."/>
            <person name="Simpson J.R."/>
            <person name="Lauterbach L."/>
            <person name="Steele A.D."/>
            <person name="Gui C."/>
            <person name="Meng S."/>
            <person name="Li G."/>
            <person name="Viehrig K."/>
            <person name="Ye F."/>
            <person name="Su P."/>
            <person name="Kiefer A.F."/>
            <person name="Nichols A."/>
            <person name="Cepeda A.J."/>
            <person name="Yan W."/>
            <person name="Fan B."/>
            <person name="Jiang Y."/>
            <person name="Adhikari A."/>
            <person name="Zheng C.-J."/>
            <person name="Schuster L."/>
            <person name="Cowan T.M."/>
            <person name="Smanski M.J."/>
            <person name="Chevrette M.G."/>
            <person name="De Carvalho L.P.S."/>
            <person name="Shen B."/>
        </authorList>
    </citation>
    <scope>NUCLEOTIDE SEQUENCE [LARGE SCALE GENOMIC DNA]</scope>
    <source>
        <strain evidence="2 3">NPDC077434</strain>
    </source>
</reference>
<evidence type="ECO:0000313" key="3">
    <source>
        <dbReference type="Proteomes" id="UP001553715"/>
    </source>
</evidence>
<protein>
    <submittedName>
        <fullName evidence="2">SDR family NAD(P)-dependent oxidoreductase</fullName>
    </submittedName>
</protein>
<dbReference type="Proteomes" id="UP001553715">
    <property type="component" value="Unassembled WGS sequence"/>
</dbReference>
<dbReference type="PANTHER" id="PTHR43157">
    <property type="entry name" value="PHOSPHATIDYLINOSITOL-GLYCAN BIOSYNTHESIS CLASS F PROTEIN-RELATED"/>
    <property type="match status" value="1"/>
</dbReference>
<sequence length="279" mass="30089">MREQKTVVITGASDGIGAAAARRLRADGHEVVIVGRSPAKTRAIAAELSADHVVADYTRLDDVRELAATLASRYPRIDVLANNAGGLFAARAETVDGFEQTFQVNHLAPFLLTNLLQDVLLASGATIIQTSSVAARLFGSIDLSDLDNPRDHTPMKAYGAAKLANILFTRELHNRFHPLGLNAAAFHPGVIASAFAADTSSRAMGFLYNNSFTRRFLGTPASGADQLVWLAETTPGEAWVPGLYYEKRSIAARVNPQSTRDDLARELWERSAAMTGLRS</sequence>
<dbReference type="PRINTS" id="PR00081">
    <property type="entry name" value="GDHRDH"/>
</dbReference>
<dbReference type="InterPro" id="IPR036291">
    <property type="entry name" value="NAD(P)-bd_dom_sf"/>
</dbReference>
<comment type="caution">
    <text evidence="2">The sequence shown here is derived from an EMBL/GenBank/DDBJ whole genome shotgun (WGS) entry which is preliminary data.</text>
</comment>